<dbReference type="Proteomes" id="UP000734271">
    <property type="component" value="Unassembled WGS sequence"/>
</dbReference>
<evidence type="ECO:0000313" key="2">
    <source>
        <dbReference type="EMBL" id="MBZ2387307.1"/>
    </source>
</evidence>
<sequence length="69" mass="8290">MEIKSNLPRVKKDIEKDFLKLSELREYLGCGNETIYKMCENGLPRYQPYGKTILYYKQDVIDYILKHEL</sequence>
<organism evidence="2 3">
    <name type="scientific">Anaerococcus murdochii</name>
    <dbReference type="NCBI Taxonomy" id="411577"/>
    <lineage>
        <taxon>Bacteria</taxon>
        <taxon>Bacillati</taxon>
        <taxon>Bacillota</taxon>
        <taxon>Tissierellia</taxon>
        <taxon>Tissierellales</taxon>
        <taxon>Peptoniphilaceae</taxon>
        <taxon>Anaerococcus</taxon>
    </lineage>
</organism>
<dbReference type="InterPro" id="IPR009061">
    <property type="entry name" value="DNA-bd_dom_put_sf"/>
</dbReference>
<dbReference type="EMBL" id="JAIPME010000002">
    <property type="protein sequence ID" value="MBZ2387307.1"/>
    <property type="molecule type" value="Genomic_DNA"/>
</dbReference>
<dbReference type="Pfam" id="PF12728">
    <property type="entry name" value="HTH_17"/>
    <property type="match status" value="1"/>
</dbReference>
<dbReference type="SUPFAM" id="SSF46955">
    <property type="entry name" value="Putative DNA-binding domain"/>
    <property type="match status" value="1"/>
</dbReference>
<comment type="caution">
    <text evidence="2">The sequence shown here is derived from an EMBL/GenBank/DDBJ whole genome shotgun (WGS) entry which is preliminary data.</text>
</comment>
<evidence type="ECO:0000313" key="3">
    <source>
        <dbReference type="Proteomes" id="UP000734271"/>
    </source>
</evidence>
<protein>
    <submittedName>
        <fullName evidence="2">Helix-turn-helix domain-containing protein</fullName>
    </submittedName>
</protein>
<dbReference type="InterPro" id="IPR041657">
    <property type="entry name" value="HTH_17"/>
</dbReference>
<keyword evidence="3" id="KW-1185">Reference proteome</keyword>
<evidence type="ECO:0000259" key="1">
    <source>
        <dbReference type="Pfam" id="PF12728"/>
    </source>
</evidence>
<feature type="domain" description="Helix-turn-helix" evidence="1">
    <location>
        <begin position="18"/>
        <end position="66"/>
    </location>
</feature>
<proteinExistence type="predicted"/>
<reference evidence="2 3" key="1">
    <citation type="submission" date="2021-08" db="EMBL/GenBank/DDBJ databases">
        <title>FDA dAtabase for Regulatory Grade micrObial Sequences (FDA-ARGOS): Supporting development and validation of Infectious Disease Dx tests.</title>
        <authorList>
            <person name="Sproer C."/>
            <person name="Gronow S."/>
            <person name="Severitt S."/>
            <person name="Schroder I."/>
            <person name="Tallon L."/>
            <person name="Sadzewicz L."/>
            <person name="Zhao X."/>
            <person name="Boylan J."/>
            <person name="Ott S."/>
            <person name="Bowen H."/>
            <person name="Vavikolanu K."/>
            <person name="Hazen T."/>
            <person name="Aluvathingal J."/>
            <person name="Nadendla S."/>
            <person name="Lowell S."/>
            <person name="Myers T."/>
            <person name="Yan Y."/>
            <person name="Sichtig H."/>
        </authorList>
    </citation>
    <scope>NUCLEOTIDE SEQUENCE [LARGE SCALE GENOMIC DNA]</scope>
    <source>
        <strain evidence="2 3">FDAARGOS_1460</strain>
    </source>
</reference>
<name>A0ABS7T0M2_9FIRM</name>
<accession>A0ABS7T0M2</accession>
<gene>
    <name evidence="2" type="ORF">K8P03_08435</name>
</gene>
<dbReference type="RefSeq" id="WP_223420252.1">
    <property type="nucleotide sequence ID" value="NZ_JAIPME010000002.1"/>
</dbReference>